<dbReference type="STRING" id="1322246.BN4_12232"/>
<dbReference type="OrthoDB" id="5450216at2"/>
<reference evidence="3 4" key="1">
    <citation type="journal article" date="2013" name="PLoS ONE">
        <title>The first genomic and proteomic characterization of a deep-sea sulfate reducer: insights into the piezophilic lifestyle of Desulfovibrio piezophilus.</title>
        <authorList>
            <person name="Pradel N."/>
            <person name="Ji B."/>
            <person name="Gimenez G."/>
            <person name="Talla E."/>
            <person name="Lenoble P."/>
            <person name="Garel M."/>
            <person name="Tamburini C."/>
            <person name="Fourquet P."/>
            <person name="Lebrun R."/>
            <person name="Bertin P."/>
            <person name="Denis Y."/>
            <person name="Pophillat M."/>
            <person name="Barbe V."/>
            <person name="Ollivier B."/>
            <person name="Dolla A."/>
        </authorList>
    </citation>
    <scope>NUCLEOTIDE SEQUENCE [LARGE SCALE GENOMIC DNA]</scope>
    <source>
        <strain evidence="4">DSM 10523 / SB164P1</strain>
    </source>
</reference>
<dbReference type="PANTHER" id="PTHR30349">
    <property type="entry name" value="PHAGE INTEGRASE-RELATED"/>
    <property type="match status" value="1"/>
</dbReference>
<dbReference type="PROSITE" id="PS51898">
    <property type="entry name" value="TYR_RECOMBINASE"/>
    <property type="match status" value="1"/>
</dbReference>
<dbReference type="eggNOG" id="COG0582">
    <property type="taxonomic scope" value="Bacteria"/>
</dbReference>
<evidence type="ECO:0000259" key="2">
    <source>
        <dbReference type="PROSITE" id="PS51898"/>
    </source>
</evidence>
<dbReference type="InterPro" id="IPR011010">
    <property type="entry name" value="DNA_brk_join_enz"/>
</dbReference>
<dbReference type="InterPro" id="IPR050090">
    <property type="entry name" value="Tyrosine_recombinase_XerCD"/>
</dbReference>
<evidence type="ECO:0000313" key="4">
    <source>
        <dbReference type="Proteomes" id="UP000011724"/>
    </source>
</evidence>
<accession>M1WTD4</accession>
<dbReference type="SUPFAM" id="SSF56349">
    <property type="entry name" value="DNA breaking-rejoining enzymes"/>
    <property type="match status" value="1"/>
</dbReference>
<keyword evidence="4" id="KW-1185">Reference proteome</keyword>
<dbReference type="GO" id="GO:0015074">
    <property type="term" value="P:DNA integration"/>
    <property type="evidence" value="ECO:0007669"/>
    <property type="project" value="InterPro"/>
</dbReference>
<feature type="domain" description="Tyr recombinase" evidence="2">
    <location>
        <begin position="161"/>
        <end position="346"/>
    </location>
</feature>
<evidence type="ECO:0000256" key="1">
    <source>
        <dbReference type="ARBA" id="ARBA00023172"/>
    </source>
</evidence>
<dbReference type="GO" id="GO:0006310">
    <property type="term" value="P:DNA recombination"/>
    <property type="evidence" value="ECO:0007669"/>
    <property type="project" value="UniProtKB-KW"/>
</dbReference>
<dbReference type="HOGENOM" id="CLU_065764_0_0_7"/>
<dbReference type="Gene3D" id="1.10.443.10">
    <property type="entry name" value="Intergrase catalytic core"/>
    <property type="match status" value="1"/>
</dbReference>
<dbReference type="InterPro" id="IPR002104">
    <property type="entry name" value="Integrase_catalytic"/>
</dbReference>
<gene>
    <name evidence="3" type="ordered locus">BN4_12232</name>
</gene>
<dbReference type="InterPro" id="IPR013762">
    <property type="entry name" value="Integrase-like_cat_sf"/>
</dbReference>
<protein>
    <submittedName>
        <fullName evidence="3">Phage integrase family protein</fullName>
    </submittedName>
</protein>
<dbReference type="KEGG" id="dpi:BN4_12232"/>
<sequence length="364" mass="42660">MPSKIKRNGRIRWKGRVQKQGEIKTKLFDTKTDALAWETKQRQVDWSKTDTAYSLGEWTQDYMDFARKFSTKTYGEKRKTFKEFFGVKNSKGKPMIDPAAPVERLTSGIVLNVLQVQYEARSGYAANKDRKNLVAAWNWGIRYRGMPQPNPCLVDKFPEVRTPRYVPPEEDFWKIYHLTSGQDKVMLTVFLHLGARRGEVFRLAWEDIDFGSNRIRLATRKRQGGTLEYDWLPMTEELKKELLWWWENRTFKESAYVFVCEEDYKFCRGHFGNPFRYRQKFMERLCRKAEVKPFGFHGIRHLTASILFRLGHPVSVIQAILRHKSASTTERYLKTLGLEETRSALESLSGRGGKVIKMKTAQSD</sequence>
<dbReference type="GO" id="GO:0003677">
    <property type="term" value="F:DNA binding"/>
    <property type="evidence" value="ECO:0007669"/>
    <property type="project" value="InterPro"/>
</dbReference>
<dbReference type="AlphaFoldDB" id="M1WTD4"/>
<name>M1WTD4_PSEP2</name>
<keyword evidence="1" id="KW-0233">DNA recombination</keyword>
<dbReference type="RefSeq" id="WP_015415511.1">
    <property type="nucleotide sequence ID" value="NC_020409.1"/>
</dbReference>
<dbReference type="PATRIC" id="fig|879567.3.peg.2378"/>
<dbReference type="CDD" id="cd00796">
    <property type="entry name" value="INT_Rci_Hp1_C"/>
    <property type="match status" value="1"/>
</dbReference>
<organism evidence="3 4">
    <name type="scientific">Pseudodesulfovibrio piezophilus (strain DSM 21447 / JCM 15486 / C1TLV30)</name>
    <name type="common">Desulfovibrio piezophilus</name>
    <dbReference type="NCBI Taxonomy" id="1322246"/>
    <lineage>
        <taxon>Bacteria</taxon>
        <taxon>Pseudomonadati</taxon>
        <taxon>Thermodesulfobacteriota</taxon>
        <taxon>Desulfovibrionia</taxon>
        <taxon>Desulfovibrionales</taxon>
        <taxon>Desulfovibrionaceae</taxon>
    </lineage>
</organism>
<dbReference type="BioCyc" id="DPIE1322246:BN4_RS11235-MONOMER"/>
<proteinExistence type="predicted"/>
<reference evidence="4" key="2">
    <citation type="journal article" date="2013" name="Stand. Genomic Sci.">
        <title>Complete genome sequence of Desulfocapsa sulfexigens, a marine deltaproteobacterium specialized in disproportionating inorganic sulfur compounds.</title>
        <authorList>
            <person name="Finster K.W."/>
            <person name="Kjeldsen K.U."/>
            <person name="Kube M."/>
            <person name="Reinhardt R."/>
            <person name="Mussmann M."/>
            <person name="Amann R."/>
            <person name="Schreiber L."/>
        </authorList>
    </citation>
    <scope>NUCLEOTIDE SEQUENCE [LARGE SCALE GENOMIC DNA]</scope>
    <source>
        <strain evidence="4">DSM 10523 / SB164P1</strain>
    </source>
</reference>
<evidence type="ECO:0000313" key="3">
    <source>
        <dbReference type="EMBL" id="CCH49467.1"/>
    </source>
</evidence>
<dbReference type="Proteomes" id="UP000011724">
    <property type="component" value="Chromosome"/>
</dbReference>
<dbReference type="EMBL" id="FO203427">
    <property type="protein sequence ID" value="CCH49467.1"/>
    <property type="molecule type" value="Genomic_DNA"/>
</dbReference>
<dbReference type="Pfam" id="PF00589">
    <property type="entry name" value="Phage_integrase"/>
    <property type="match status" value="1"/>
</dbReference>